<protein>
    <submittedName>
        <fullName evidence="2">Regulator of replication initiation timing</fullName>
    </submittedName>
</protein>
<proteinExistence type="predicted"/>
<dbReference type="Proteomes" id="UP001235269">
    <property type="component" value="Unassembled WGS sequence"/>
</dbReference>
<dbReference type="RefSeq" id="WP_307158255.1">
    <property type="nucleotide sequence ID" value="NZ_JAUSWH010000006.1"/>
</dbReference>
<evidence type="ECO:0000313" key="3">
    <source>
        <dbReference type="Proteomes" id="UP001235269"/>
    </source>
</evidence>
<sequence>MEAKKSVSNVIWWCCFLECGDKIYESISEIGLIIKKYGHQLVVIGSPGDYTRYAGFEHIAVSVSLVAQGQELVEIPGASSLPMTLTSLPELLETESFWTGAKPTFETEFNILKAARFWEKSFEIMQPSVIIVWGSTAPFSRLLLRIANLTQTPSYVAERGLTENTLMLNLLGQCIVSNIGTKLSFIQSKVSEKEVAKEWEIIKNYYKNTKERNYKKSQANLGAALIAEKASGGGPKVLFLGAFDLGSGLAFRDKALGGRFARAHLSSQEAAQAVASALSSNHPGAMLINKAHPASPYDLANDHENINILNVKDADFRELIEASDVIVTPISTTQVYGFIYEKPVVTLSNSFFTGRNITYDVTEDYSLGTALNDAINHVDWEKKFRRARSLIVNLFRDEFVGLTDDVPCRLKVADLARHLALFKEYRPYQSEDAKRRLQSYRLLESFAKGRPDNWSAGRIKSLLGADCWNSIASEIVTEANHALEAELHGRIGLKQIGGDLAANIEGRFNEILADTAHALEARLQSTIGLKRVDGDLAANIEEAVREAIGESRRSLEAELESRIGLKHAGHDLVTSIADAVSDRIADSNRILETELQSRIGFRQFGGGLAADIEENFHQFLRESHRKLESELQNRIGLDQVDGDLVSRIETKFKRTVEDLILKSEEELKSAHREIEKLTQDIQKSVEKEKDYQRLIEEMRQRIKTAAEENAITQDILHQEIESLKAQIELIEGIVQETQNAHMALEKAHADAKASAEIVATWVVSYTRKRHGTSYIGAWGLKKNSEVVWEINPVKYLIANPDVAEAGVDPLDHWQRHGKHEGRSRGTES</sequence>
<reference evidence="2 3" key="1">
    <citation type="submission" date="2023-07" db="EMBL/GenBank/DDBJ databases">
        <title>Genomic Encyclopedia of Type Strains, Phase IV (KMG-IV): sequencing the most valuable type-strain genomes for metagenomic binning, comparative biology and taxonomic classification.</title>
        <authorList>
            <person name="Goeker M."/>
        </authorList>
    </citation>
    <scope>NUCLEOTIDE SEQUENCE [LARGE SCALE GENOMIC DNA]</scope>
    <source>
        <strain evidence="2 3">DSM 100301</strain>
    </source>
</reference>
<keyword evidence="3" id="KW-1185">Reference proteome</keyword>
<gene>
    <name evidence="2" type="ORF">QO005_002402</name>
</gene>
<evidence type="ECO:0000256" key="1">
    <source>
        <dbReference type="SAM" id="Coils"/>
    </source>
</evidence>
<organism evidence="2 3">
    <name type="scientific">Rhizobium paknamense</name>
    <dbReference type="NCBI Taxonomy" id="1206817"/>
    <lineage>
        <taxon>Bacteria</taxon>
        <taxon>Pseudomonadati</taxon>
        <taxon>Pseudomonadota</taxon>
        <taxon>Alphaproteobacteria</taxon>
        <taxon>Hyphomicrobiales</taxon>
        <taxon>Rhizobiaceae</taxon>
        <taxon>Rhizobium/Agrobacterium group</taxon>
        <taxon>Rhizobium</taxon>
    </lineage>
</organism>
<evidence type="ECO:0000313" key="2">
    <source>
        <dbReference type="EMBL" id="MDQ0456062.1"/>
    </source>
</evidence>
<feature type="coiled-coil region" evidence="1">
    <location>
        <begin position="653"/>
        <end position="740"/>
    </location>
</feature>
<dbReference type="EMBL" id="JAUSWH010000006">
    <property type="protein sequence ID" value="MDQ0456062.1"/>
    <property type="molecule type" value="Genomic_DNA"/>
</dbReference>
<comment type="caution">
    <text evidence="2">The sequence shown here is derived from an EMBL/GenBank/DDBJ whole genome shotgun (WGS) entry which is preliminary data.</text>
</comment>
<name>A0ABU0ICU4_9HYPH</name>
<accession>A0ABU0ICU4</accession>
<keyword evidence="1" id="KW-0175">Coiled coil</keyword>